<feature type="compositionally biased region" description="Polar residues" evidence="1">
    <location>
        <begin position="268"/>
        <end position="277"/>
    </location>
</feature>
<dbReference type="EMBL" id="CM004474">
    <property type="protein sequence ID" value="OCT81489.1"/>
    <property type="molecule type" value="Genomic_DNA"/>
</dbReference>
<organism evidence="2 3">
    <name type="scientific">Xenopus laevis</name>
    <name type="common">African clawed frog</name>
    <dbReference type="NCBI Taxonomy" id="8355"/>
    <lineage>
        <taxon>Eukaryota</taxon>
        <taxon>Metazoa</taxon>
        <taxon>Chordata</taxon>
        <taxon>Craniata</taxon>
        <taxon>Vertebrata</taxon>
        <taxon>Euteleostomi</taxon>
        <taxon>Amphibia</taxon>
        <taxon>Batrachia</taxon>
        <taxon>Anura</taxon>
        <taxon>Pipoidea</taxon>
        <taxon>Pipidae</taxon>
        <taxon>Xenopodinae</taxon>
        <taxon>Xenopus</taxon>
        <taxon>Xenopus</taxon>
    </lineage>
</organism>
<evidence type="ECO:0000313" key="3">
    <source>
        <dbReference type="Proteomes" id="UP000694892"/>
    </source>
</evidence>
<accession>A0A974CWW6</accession>
<reference evidence="3" key="1">
    <citation type="journal article" date="2016" name="Nature">
        <title>Genome evolution in the allotetraploid frog Xenopus laevis.</title>
        <authorList>
            <person name="Session A.M."/>
            <person name="Uno Y."/>
            <person name="Kwon T."/>
            <person name="Chapman J.A."/>
            <person name="Toyoda A."/>
            <person name="Takahashi S."/>
            <person name="Fukui A."/>
            <person name="Hikosaka A."/>
            <person name="Suzuki A."/>
            <person name="Kondo M."/>
            <person name="van Heeringen S.J."/>
            <person name="Quigley I."/>
            <person name="Heinz S."/>
            <person name="Ogino H."/>
            <person name="Ochi H."/>
            <person name="Hellsten U."/>
            <person name="Lyons J.B."/>
            <person name="Simakov O."/>
            <person name="Putnam N."/>
            <person name="Stites J."/>
            <person name="Kuroki Y."/>
            <person name="Tanaka T."/>
            <person name="Michiue T."/>
            <person name="Watanabe M."/>
            <person name="Bogdanovic O."/>
            <person name="Lister R."/>
            <person name="Georgiou G."/>
            <person name="Paranjpe S.S."/>
            <person name="van Kruijsbergen I."/>
            <person name="Shu S."/>
            <person name="Carlson J."/>
            <person name="Kinoshita T."/>
            <person name="Ohta Y."/>
            <person name="Mawaribuchi S."/>
            <person name="Jenkins J."/>
            <person name="Grimwood J."/>
            <person name="Schmutz J."/>
            <person name="Mitros T."/>
            <person name="Mozaffari S.V."/>
            <person name="Suzuki Y."/>
            <person name="Haramoto Y."/>
            <person name="Yamamoto T.S."/>
            <person name="Takagi C."/>
            <person name="Heald R."/>
            <person name="Miller K."/>
            <person name="Haudenschild C."/>
            <person name="Kitzman J."/>
            <person name="Nakayama T."/>
            <person name="Izutsu Y."/>
            <person name="Robert J."/>
            <person name="Fortriede J."/>
            <person name="Burns K."/>
            <person name="Lotay V."/>
            <person name="Karimi K."/>
            <person name="Yasuoka Y."/>
            <person name="Dichmann D.S."/>
            <person name="Flajnik M.F."/>
            <person name="Houston D.W."/>
            <person name="Shendure J."/>
            <person name="DuPasquier L."/>
            <person name="Vize P.D."/>
            <person name="Zorn A.M."/>
            <person name="Ito M."/>
            <person name="Marcotte E.M."/>
            <person name="Wallingford J.B."/>
            <person name="Ito Y."/>
            <person name="Asashima M."/>
            <person name="Ueno N."/>
            <person name="Matsuda Y."/>
            <person name="Veenstra G.J."/>
            <person name="Fujiyama A."/>
            <person name="Harland R.M."/>
            <person name="Taira M."/>
            <person name="Rokhsar D.S."/>
        </authorList>
    </citation>
    <scope>NUCLEOTIDE SEQUENCE [LARGE SCALE GENOMIC DNA]</scope>
    <source>
        <strain evidence="3">J</strain>
    </source>
</reference>
<name>A0A974CWW6_XENLA</name>
<dbReference type="AlphaFoldDB" id="A0A974CWW6"/>
<feature type="non-terminal residue" evidence="2">
    <location>
        <position position="1"/>
    </location>
</feature>
<dbReference type="Proteomes" id="UP000694892">
    <property type="component" value="Chromosome 5L"/>
</dbReference>
<evidence type="ECO:0000256" key="1">
    <source>
        <dbReference type="SAM" id="MobiDB-lite"/>
    </source>
</evidence>
<gene>
    <name evidence="2" type="ORF">XELAEV_18028309mg</name>
</gene>
<feature type="region of interest" description="Disordered" evidence="1">
    <location>
        <begin position="254"/>
        <end position="297"/>
    </location>
</feature>
<evidence type="ECO:0000313" key="2">
    <source>
        <dbReference type="EMBL" id="OCT81489.1"/>
    </source>
</evidence>
<proteinExistence type="predicted"/>
<protein>
    <submittedName>
        <fullName evidence="2">Uncharacterized protein</fullName>
    </submittedName>
</protein>
<sequence>GCSNGGSSGNLCRHKWKEAGLSTGQKYNLSLPTQIPLKHRGPSRSPVPHLCRFTAVAGACAEFLPALSIPCGCGYTICRPSLATWKSAESKMADHGWGGWPDPEAGSASNDFSLKDPLPDTSNKKYVWNGTFGEKYITAECKVIVAYCGRCGAEGDKAFRRISSFCHVCGFGCWMGPLAVVEESPGPMILSPAPPAQEQISPRVSDVAAAIGNKPAPPICPPPMPRCSSPTAVGKEQASVAMGCISLNPPAKVATPATRGRGHGRVPSTFQRSTASTKDIAAASKPSSSEGDSFLSLASPEPDWAEMDFGPLSTPYSSSRKAVHFFFSELLPPNATPEDTSFWVYPGHADPKKLCTVSRIQRIINIKGYFIPYAPEWIYDNMEKHLDEWIYGELLRKEGIGSGGLFHSDSAKRERDLSFLCNVVHEWWYGRTILKHSVKICGKFKEERHFILSDPISNGGCMDKPHPSYYLSYEDTLEKYGVRP</sequence>